<sequence length="409" mass="45800">MSTTRRIRGENRFYNPPPVRKLQQEREKKRLEEEEEKKRKAKEMLDQQITASSEKEMKRPLSPAGSPEECSTSDCSVPGRVSTTTAESSSNLGRFLDCTTPVVHTQHLPMTSIKGWRTREPEYCPYFLLNDLWDSFEEWSAYGVGVPLLLNGIDSVVQYYVPYLSGIQLYEDPSRACTSRRRAGEESDGDSPRDMSSDGSNDCRDISQSLYRVSLEEKPFVGSSSDESEAGGNSPGDLVFEYLEAAMPFGREPLTDKASLSSLLIHITNISNLSSQFPALRTYRSCDLSPSSWVSVAWYPIYRIPLGQSLQNLDACFLTFHSLSTPSRGTSNGEGPSSSKSVAPSKLPLPIFGLASYKFKLSVWSADSDVDENQRVGTLLRAAEEWLRRLKVTLPDFRHFVSHSGSAWR</sequence>
<reference evidence="2 3" key="1">
    <citation type="submission" date="2022-03" db="EMBL/GenBank/DDBJ databases">
        <authorList>
            <person name="Nunn A."/>
            <person name="Chopra R."/>
            <person name="Nunn A."/>
            <person name="Contreras Garrido A."/>
        </authorList>
    </citation>
    <scope>NUCLEOTIDE SEQUENCE [LARGE SCALE GENOMIC DNA]</scope>
</reference>
<feature type="compositionally biased region" description="Basic and acidic residues" evidence="1">
    <location>
        <begin position="22"/>
        <end position="45"/>
    </location>
</feature>
<feature type="compositionally biased region" description="Basic and acidic residues" evidence="1">
    <location>
        <begin position="182"/>
        <end position="203"/>
    </location>
</feature>
<protein>
    <submittedName>
        <fullName evidence="2">Uncharacterized protein</fullName>
    </submittedName>
</protein>
<dbReference type="AlphaFoldDB" id="A0AAU9T8Z1"/>
<dbReference type="PANTHER" id="PTHR31343">
    <property type="entry name" value="T15D22.8"/>
    <property type="match status" value="1"/>
</dbReference>
<gene>
    <name evidence="2" type="ORF">TAV2_LOCUS23260</name>
</gene>
<dbReference type="EMBL" id="OU466863">
    <property type="protein sequence ID" value="CAH2078920.1"/>
    <property type="molecule type" value="Genomic_DNA"/>
</dbReference>
<dbReference type="Pfam" id="PF05623">
    <property type="entry name" value="DUF789"/>
    <property type="match status" value="1"/>
</dbReference>
<organism evidence="2 3">
    <name type="scientific">Thlaspi arvense</name>
    <name type="common">Field penny-cress</name>
    <dbReference type="NCBI Taxonomy" id="13288"/>
    <lineage>
        <taxon>Eukaryota</taxon>
        <taxon>Viridiplantae</taxon>
        <taxon>Streptophyta</taxon>
        <taxon>Embryophyta</taxon>
        <taxon>Tracheophyta</taxon>
        <taxon>Spermatophyta</taxon>
        <taxon>Magnoliopsida</taxon>
        <taxon>eudicotyledons</taxon>
        <taxon>Gunneridae</taxon>
        <taxon>Pentapetalae</taxon>
        <taxon>rosids</taxon>
        <taxon>malvids</taxon>
        <taxon>Brassicales</taxon>
        <taxon>Brassicaceae</taxon>
        <taxon>Thlaspideae</taxon>
        <taxon>Thlaspi</taxon>
    </lineage>
</organism>
<feature type="compositionally biased region" description="Polar residues" evidence="1">
    <location>
        <begin position="69"/>
        <end position="78"/>
    </location>
</feature>
<keyword evidence="3" id="KW-1185">Reference proteome</keyword>
<dbReference type="PANTHER" id="PTHR31343:SF8">
    <property type="entry name" value="OS07G0246600 PROTEIN"/>
    <property type="match status" value="1"/>
</dbReference>
<feature type="region of interest" description="Disordered" evidence="1">
    <location>
        <begin position="175"/>
        <end position="203"/>
    </location>
</feature>
<name>A0AAU9T8Z1_THLAR</name>
<evidence type="ECO:0000313" key="2">
    <source>
        <dbReference type="EMBL" id="CAH2078920.1"/>
    </source>
</evidence>
<feature type="region of interest" description="Disordered" evidence="1">
    <location>
        <begin position="1"/>
        <end position="78"/>
    </location>
</feature>
<accession>A0AAU9T8Z1</accession>
<proteinExistence type="predicted"/>
<evidence type="ECO:0000313" key="3">
    <source>
        <dbReference type="Proteomes" id="UP000836841"/>
    </source>
</evidence>
<dbReference type="Proteomes" id="UP000836841">
    <property type="component" value="Chromosome 7"/>
</dbReference>
<dbReference type="InterPro" id="IPR008507">
    <property type="entry name" value="DUF789"/>
</dbReference>
<evidence type="ECO:0000256" key="1">
    <source>
        <dbReference type="SAM" id="MobiDB-lite"/>
    </source>
</evidence>